<sequence>MKSVNSLLVKKFFTLAEILKSLIAVALIALCLLASNWQWDKGAVATERNAIIKTNLTKTPLESLSGITDPISHQWLRVSITGHFISNKQTLVRNRYFQGVYGFEVLQLLQTSDGNIWINRGWVKAGDTAETAPVIPLIDTSESRILGRIRSEDLSRQLQGSFFALPQKNSAAIASASQYKESDFNFYLDLLDSENPKNAPLTPIELPDLSNGPHYAYAIQWLAFATLILLGRALLFRETQRLPLV</sequence>
<dbReference type="EMBL" id="CAEZUD010000061">
    <property type="protein sequence ID" value="CAB4596611.1"/>
    <property type="molecule type" value="Genomic_DNA"/>
</dbReference>
<comment type="subcellular location">
    <subcellularLocation>
        <location evidence="1">Membrane</location>
    </subcellularLocation>
</comment>
<protein>
    <submittedName>
        <fullName evidence="7">Unannotated protein</fullName>
    </submittedName>
</protein>
<reference evidence="7" key="1">
    <citation type="submission" date="2020-05" db="EMBL/GenBank/DDBJ databases">
        <authorList>
            <person name="Chiriac C."/>
            <person name="Salcher M."/>
            <person name="Ghai R."/>
            <person name="Kavagutti S V."/>
        </authorList>
    </citation>
    <scope>NUCLEOTIDE SEQUENCE</scope>
</reference>
<keyword evidence="4 5" id="KW-0472">Membrane</keyword>
<dbReference type="Pfam" id="PF02104">
    <property type="entry name" value="SURF1"/>
    <property type="match status" value="1"/>
</dbReference>
<dbReference type="PANTHER" id="PTHR23427">
    <property type="entry name" value="SURFEIT LOCUS PROTEIN"/>
    <property type="match status" value="1"/>
</dbReference>
<feature type="transmembrane region" description="Helical" evidence="5">
    <location>
        <begin position="12"/>
        <end position="35"/>
    </location>
</feature>
<dbReference type="AlphaFoldDB" id="A0A6J6G5Z3"/>
<name>A0A6J6G5Z3_9ZZZZ</name>
<dbReference type="PROSITE" id="PS50895">
    <property type="entry name" value="SURF1"/>
    <property type="match status" value="1"/>
</dbReference>
<organism evidence="7">
    <name type="scientific">freshwater metagenome</name>
    <dbReference type="NCBI Taxonomy" id="449393"/>
    <lineage>
        <taxon>unclassified sequences</taxon>
        <taxon>metagenomes</taxon>
        <taxon>ecological metagenomes</taxon>
    </lineage>
</organism>
<keyword evidence="2 5" id="KW-0812">Transmembrane</keyword>
<dbReference type="CDD" id="cd06662">
    <property type="entry name" value="SURF1"/>
    <property type="match status" value="1"/>
</dbReference>
<dbReference type="GO" id="GO:0016020">
    <property type="term" value="C:membrane"/>
    <property type="evidence" value="ECO:0007669"/>
    <property type="project" value="UniProtKB-SubCell"/>
</dbReference>
<dbReference type="EMBL" id="CAEZSC010000032">
    <property type="protein sequence ID" value="CAB4534540.1"/>
    <property type="molecule type" value="Genomic_DNA"/>
</dbReference>
<dbReference type="InterPro" id="IPR045214">
    <property type="entry name" value="Surf1/Surf4"/>
</dbReference>
<evidence type="ECO:0000256" key="1">
    <source>
        <dbReference type="ARBA" id="ARBA00004370"/>
    </source>
</evidence>
<evidence type="ECO:0000313" key="6">
    <source>
        <dbReference type="EMBL" id="CAB4534540.1"/>
    </source>
</evidence>
<evidence type="ECO:0000256" key="2">
    <source>
        <dbReference type="ARBA" id="ARBA00022692"/>
    </source>
</evidence>
<accession>A0A6J6G5Z3</accession>
<evidence type="ECO:0000313" key="7">
    <source>
        <dbReference type="EMBL" id="CAB4596611.1"/>
    </source>
</evidence>
<evidence type="ECO:0000256" key="5">
    <source>
        <dbReference type="SAM" id="Phobius"/>
    </source>
</evidence>
<dbReference type="InterPro" id="IPR002994">
    <property type="entry name" value="Surf1/Shy1"/>
</dbReference>
<proteinExistence type="predicted"/>
<gene>
    <name evidence="6" type="ORF">UFOPK1380_00657</name>
    <name evidence="7" type="ORF">UFOPK1778_01003</name>
</gene>
<keyword evidence="3 5" id="KW-1133">Transmembrane helix</keyword>
<feature type="transmembrane region" description="Helical" evidence="5">
    <location>
        <begin position="215"/>
        <end position="235"/>
    </location>
</feature>
<dbReference type="PANTHER" id="PTHR23427:SF2">
    <property type="entry name" value="SURFEIT LOCUS PROTEIN 1"/>
    <property type="match status" value="1"/>
</dbReference>
<evidence type="ECO:0000256" key="4">
    <source>
        <dbReference type="ARBA" id="ARBA00023136"/>
    </source>
</evidence>
<evidence type="ECO:0000256" key="3">
    <source>
        <dbReference type="ARBA" id="ARBA00022989"/>
    </source>
</evidence>